<reference evidence="4 5" key="1">
    <citation type="submission" date="2018-06" db="EMBL/GenBank/DDBJ databases">
        <title>The Genome of Cuscuta australis (Dodder) Provides Insight into the Evolution of Plant Parasitism.</title>
        <authorList>
            <person name="Liu H."/>
        </authorList>
    </citation>
    <scope>NUCLEOTIDE SEQUENCE [LARGE SCALE GENOMIC DNA]</scope>
    <source>
        <strain evidence="5">cv. Yunnan</strain>
        <tissue evidence="4">Vines</tissue>
    </source>
</reference>
<keyword evidence="3" id="KW-0812">Transmembrane</keyword>
<gene>
    <name evidence="4" type="ORF">DM860_007513</name>
</gene>
<evidence type="ECO:0000313" key="4">
    <source>
        <dbReference type="EMBL" id="RAL52745.1"/>
    </source>
</evidence>
<feature type="region of interest" description="Disordered" evidence="2">
    <location>
        <begin position="403"/>
        <end position="423"/>
    </location>
</feature>
<evidence type="ECO:0000256" key="1">
    <source>
        <dbReference type="SAM" id="Coils"/>
    </source>
</evidence>
<dbReference type="PANTHER" id="PTHR35490">
    <property type="entry name" value="BACTERIOPHAGE N4 ADSORPTION B PROTEIN"/>
    <property type="match status" value="1"/>
</dbReference>
<evidence type="ECO:0000256" key="3">
    <source>
        <dbReference type="SAM" id="Phobius"/>
    </source>
</evidence>
<keyword evidence="3" id="KW-0472">Membrane</keyword>
<dbReference type="AlphaFoldDB" id="A0A328E481"/>
<organism evidence="4 5">
    <name type="scientific">Cuscuta australis</name>
    <dbReference type="NCBI Taxonomy" id="267555"/>
    <lineage>
        <taxon>Eukaryota</taxon>
        <taxon>Viridiplantae</taxon>
        <taxon>Streptophyta</taxon>
        <taxon>Embryophyta</taxon>
        <taxon>Tracheophyta</taxon>
        <taxon>Spermatophyta</taxon>
        <taxon>Magnoliopsida</taxon>
        <taxon>eudicotyledons</taxon>
        <taxon>Gunneridae</taxon>
        <taxon>Pentapetalae</taxon>
        <taxon>asterids</taxon>
        <taxon>lamiids</taxon>
        <taxon>Solanales</taxon>
        <taxon>Convolvulaceae</taxon>
        <taxon>Cuscuteae</taxon>
        <taxon>Cuscuta</taxon>
        <taxon>Cuscuta subgen. Grammica</taxon>
        <taxon>Cuscuta sect. Cleistogrammica</taxon>
    </lineage>
</organism>
<feature type="coiled-coil region" evidence="1">
    <location>
        <begin position="321"/>
        <end position="348"/>
    </location>
</feature>
<accession>A0A328E481</accession>
<proteinExistence type="predicted"/>
<name>A0A328E481_9ASTE</name>
<comment type="caution">
    <text evidence="4">The sequence shown here is derived from an EMBL/GenBank/DDBJ whole genome shotgun (WGS) entry which is preliminary data.</text>
</comment>
<feature type="region of interest" description="Disordered" evidence="2">
    <location>
        <begin position="38"/>
        <end position="64"/>
    </location>
</feature>
<evidence type="ECO:0000313" key="5">
    <source>
        <dbReference type="Proteomes" id="UP000249390"/>
    </source>
</evidence>
<sequence>MPTFTTIALENFLEPRVRDSCKSPLDFEKSAARHLKVSRSSDGSRIDCNGGVRNGARREGVDDLKPPSANHIYISPALYITPEPAPIPEVSAGTLSPSPYVVNHKRRGREHVANLKIDGFSVPEGKECGETENDAAGLNSQGKYDPQEEVLVRDKIEGDTEVKGDGIKGLEGGGEEFLDPACDVSSVGSASEFRGLDCHSILSAQGDFFDANEEFSSEGSASNASLYGATILSELHTLRLKLIEETEKRKAAEDALALMQNHWRRIRNILYQEGLTLPSPSDVIFGLEFGNCSINQAVQELAVARYVAEAIGKGEARAESEDALAAMLETKNQEISRLRDRLQYYEAVNHEMSQRNQEIVDAGRKRRQRKRTQQKWVWSGIGFSAIIAASVAAYMYLPQASIDRSTSSSATDSSLPPTCSSSS</sequence>
<keyword evidence="5" id="KW-1185">Reference proteome</keyword>
<evidence type="ECO:0000256" key="2">
    <source>
        <dbReference type="SAM" id="MobiDB-lite"/>
    </source>
</evidence>
<dbReference type="EMBL" id="NQVE01000030">
    <property type="protein sequence ID" value="RAL52745.1"/>
    <property type="molecule type" value="Genomic_DNA"/>
</dbReference>
<dbReference type="Proteomes" id="UP000249390">
    <property type="component" value="Unassembled WGS sequence"/>
</dbReference>
<dbReference type="PANTHER" id="PTHR35490:SF3">
    <property type="entry name" value="(WILD MALAYSIAN BANANA) HYPOTHETICAL PROTEIN"/>
    <property type="match status" value="1"/>
</dbReference>
<feature type="transmembrane region" description="Helical" evidence="3">
    <location>
        <begin position="376"/>
        <end position="397"/>
    </location>
</feature>
<keyword evidence="1" id="KW-0175">Coiled coil</keyword>
<keyword evidence="3" id="KW-1133">Transmembrane helix</keyword>
<protein>
    <submittedName>
        <fullName evidence="4">Uncharacterized protein</fullName>
    </submittedName>
</protein>